<gene>
    <name evidence="2" type="ORF">NEOLEDRAFT_1147000</name>
</gene>
<feature type="compositionally biased region" description="Polar residues" evidence="1">
    <location>
        <begin position="43"/>
        <end position="56"/>
    </location>
</feature>
<dbReference type="AlphaFoldDB" id="A0A165TI68"/>
<dbReference type="Proteomes" id="UP000076761">
    <property type="component" value="Unassembled WGS sequence"/>
</dbReference>
<feature type="region of interest" description="Disordered" evidence="1">
    <location>
        <begin position="1"/>
        <end position="70"/>
    </location>
</feature>
<accession>A0A165TI68</accession>
<name>A0A165TI68_9AGAM</name>
<reference evidence="2 3" key="1">
    <citation type="journal article" date="2016" name="Mol. Biol. Evol.">
        <title>Comparative Genomics of Early-Diverging Mushroom-Forming Fungi Provides Insights into the Origins of Lignocellulose Decay Capabilities.</title>
        <authorList>
            <person name="Nagy L.G."/>
            <person name="Riley R."/>
            <person name="Tritt A."/>
            <person name="Adam C."/>
            <person name="Daum C."/>
            <person name="Floudas D."/>
            <person name="Sun H."/>
            <person name="Yadav J.S."/>
            <person name="Pangilinan J."/>
            <person name="Larsson K.H."/>
            <person name="Matsuura K."/>
            <person name="Barry K."/>
            <person name="Labutti K."/>
            <person name="Kuo R."/>
            <person name="Ohm R.A."/>
            <person name="Bhattacharya S.S."/>
            <person name="Shirouzu T."/>
            <person name="Yoshinaga Y."/>
            <person name="Martin F.M."/>
            <person name="Grigoriev I.V."/>
            <person name="Hibbett D.S."/>
        </authorList>
    </citation>
    <scope>NUCLEOTIDE SEQUENCE [LARGE SCALE GENOMIC DNA]</scope>
    <source>
        <strain evidence="2 3">HHB14362 ss-1</strain>
    </source>
</reference>
<feature type="compositionally biased region" description="Low complexity" evidence="1">
    <location>
        <begin position="15"/>
        <end position="42"/>
    </location>
</feature>
<evidence type="ECO:0000313" key="2">
    <source>
        <dbReference type="EMBL" id="KZT26703.1"/>
    </source>
</evidence>
<dbReference type="OrthoDB" id="10623536at2759"/>
<organism evidence="2 3">
    <name type="scientific">Neolentinus lepideus HHB14362 ss-1</name>
    <dbReference type="NCBI Taxonomy" id="1314782"/>
    <lineage>
        <taxon>Eukaryota</taxon>
        <taxon>Fungi</taxon>
        <taxon>Dikarya</taxon>
        <taxon>Basidiomycota</taxon>
        <taxon>Agaricomycotina</taxon>
        <taxon>Agaricomycetes</taxon>
        <taxon>Gloeophyllales</taxon>
        <taxon>Gloeophyllaceae</taxon>
        <taxon>Neolentinus</taxon>
    </lineage>
</organism>
<feature type="compositionally biased region" description="Polar residues" evidence="1">
    <location>
        <begin position="1"/>
        <end position="13"/>
    </location>
</feature>
<dbReference type="EMBL" id="KV425565">
    <property type="protein sequence ID" value="KZT26703.1"/>
    <property type="molecule type" value="Genomic_DNA"/>
</dbReference>
<evidence type="ECO:0000313" key="3">
    <source>
        <dbReference type="Proteomes" id="UP000076761"/>
    </source>
</evidence>
<dbReference type="InParanoid" id="A0A165TI68"/>
<feature type="region of interest" description="Disordered" evidence="1">
    <location>
        <begin position="292"/>
        <end position="326"/>
    </location>
</feature>
<evidence type="ECO:0000256" key="1">
    <source>
        <dbReference type="SAM" id="MobiDB-lite"/>
    </source>
</evidence>
<proteinExistence type="predicted"/>
<protein>
    <submittedName>
        <fullName evidence="2">Uncharacterized protein</fullName>
    </submittedName>
</protein>
<keyword evidence="3" id="KW-1185">Reference proteome</keyword>
<feature type="compositionally biased region" description="Low complexity" evidence="1">
    <location>
        <begin position="292"/>
        <end position="301"/>
    </location>
</feature>
<sequence>MSYTSLRGSSLTIPSLESLRRSSLSSSSSSSTGSISTSRSGSQIWDSCASDSQADLTDNTPPPTPTDDDLKSALEAALETPITFDEDDGPALVPPHNTPVLTVDHGDAGYEAEAEEYHHLTRAPRRARAGHLPTKGENKTRCHRRRASVVDHFSPAAALGVYSAVRKPGNLLPAHVELASITPYVWERKDRKAHIGLGLGLPSNHTLQTIPETEVLVTPAPVRDLPSTPEELPVDYLYPPVSPLPPSPAPACDLLQTVSETEVLETSKPLSTLKQSSMDYLLPPVCLLPSSPPLGRLGSSPQPQPQDTAGAPSPIQPLPSSLSCTSRRPYSYARGYRRPASQWSKRFRLSRRGRPLVSPILEEDEDAGHT</sequence>